<comment type="caution">
    <text evidence="1">The sequence shown here is derived from an EMBL/GenBank/DDBJ whole genome shotgun (WGS) entry which is preliminary data.</text>
</comment>
<sequence length="41" mass="4516">MGFTERAFDAPPDALFSVGVHLFHGQPESPPPSGRIFTFVR</sequence>
<dbReference type="EMBL" id="BONX01000038">
    <property type="protein sequence ID" value="GIG98904.1"/>
    <property type="molecule type" value="Genomic_DNA"/>
</dbReference>
<name>A0ABQ4EW92_9ACTN</name>
<keyword evidence="2" id="KW-1185">Reference proteome</keyword>
<dbReference type="Proteomes" id="UP000621500">
    <property type="component" value="Unassembled WGS sequence"/>
</dbReference>
<proteinExistence type="predicted"/>
<evidence type="ECO:0000313" key="1">
    <source>
        <dbReference type="EMBL" id="GIG98904.1"/>
    </source>
</evidence>
<accession>A0ABQ4EW92</accession>
<reference evidence="1 2" key="1">
    <citation type="submission" date="2021-01" db="EMBL/GenBank/DDBJ databases">
        <title>Whole genome shotgun sequence of Plantactinospora mayteni NBRC 109088.</title>
        <authorList>
            <person name="Komaki H."/>
            <person name="Tamura T."/>
        </authorList>
    </citation>
    <scope>NUCLEOTIDE SEQUENCE [LARGE SCALE GENOMIC DNA]</scope>
    <source>
        <strain evidence="1 2">NBRC 109088</strain>
    </source>
</reference>
<protein>
    <submittedName>
        <fullName evidence="1">Uncharacterized protein</fullName>
    </submittedName>
</protein>
<organism evidence="1 2">
    <name type="scientific">Plantactinospora mayteni</name>
    <dbReference type="NCBI Taxonomy" id="566021"/>
    <lineage>
        <taxon>Bacteria</taxon>
        <taxon>Bacillati</taxon>
        <taxon>Actinomycetota</taxon>
        <taxon>Actinomycetes</taxon>
        <taxon>Micromonosporales</taxon>
        <taxon>Micromonosporaceae</taxon>
        <taxon>Plantactinospora</taxon>
    </lineage>
</organism>
<evidence type="ECO:0000313" key="2">
    <source>
        <dbReference type="Proteomes" id="UP000621500"/>
    </source>
</evidence>
<gene>
    <name evidence="1" type="ORF">Pma05_54770</name>
</gene>